<gene>
    <name evidence="1" type="ORF">GCM10009830_19640</name>
</gene>
<name>A0ABP4SIM2_9ACTN</name>
<protein>
    <submittedName>
        <fullName evidence="1">Uncharacterized protein</fullName>
    </submittedName>
</protein>
<evidence type="ECO:0000313" key="2">
    <source>
        <dbReference type="Proteomes" id="UP001499851"/>
    </source>
</evidence>
<reference evidence="2" key="1">
    <citation type="journal article" date="2019" name="Int. J. Syst. Evol. Microbiol.">
        <title>The Global Catalogue of Microorganisms (GCM) 10K type strain sequencing project: providing services to taxonomists for standard genome sequencing and annotation.</title>
        <authorList>
            <consortium name="The Broad Institute Genomics Platform"/>
            <consortium name="The Broad Institute Genome Sequencing Center for Infectious Disease"/>
            <person name="Wu L."/>
            <person name="Ma J."/>
        </authorList>
    </citation>
    <scope>NUCLEOTIDE SEQUENCE [LARGE SCALE GENOMIC DNA]</scope>
    <source>
        <strain evidence="2">JCM 16001</strain>
    </source>
</reference>
<organism evidence="1 2">
    <name type="scientific">Glycomyces endophyticus</name>
    <dbReference type="NCBI Taxonomy" id="480996"/>
    <lineage>
        <taxon>Bacteria</taxon>
        <taxon>Bacillati</taxon>
        <taxon>Actinomycetota</taxon>
        <taxon>Actinomycetes</taxon>
        <taxon>Glycomycetales</taxon>
        <taxon>Glycomycetaceae</taxon>
        <taxon>Glycomyces</taxon>
    </lineage>
</organism>
<keyword evidence="2" id="KW-1185">Reference proteome</keyword>
<accession>A0ABP4SIM2</accession>
<dbReference type="Proteomes" id="UP001499851">
    <property type="component" value="Unassembled WGS sequence"/>
</dbReference>
<dbReference type="EMBL" id="BAAAQF010000005">
    <property type="protein sequence ID" value="GAA1673412.1"/>
    <property type="molecule type" value="Genomic_DNA"/>
</dbReference>
<evidence type="ECO:0000313" key="1">
    <source>
        <dbReference type="EMBL" id="GAA1673412.1"/>
    </source>
</evidence>
<sequence length="147" mass="15936">MVIMSPAVPSESAKPDPIAVSRPIGRISVVTIVKMPIITATTAGQARRSASTSVGLGAREVRMLGCVLSGAGSGCSPTSPAAAPERWPRCDVNDARPCDPERRRVNPAPLLPAVLPSYRRRSAWRATRARLPHEALHHCWRPWSWTK</sequence>
<comment type="caution">
    <text evidence="1">The sequence shown here is derived from an EMBL/GenBank/DDBJ whole genome shotgun (WGS) entry which is preliminary data.</text>
</comment>
<proteinExistence type="predicted"/>